<feature type="transmembrane region" description="Helical" evidence="8">
    <location>
        <begin position="26"/>
        <end position="49"/>
    </location>
</feature>
<feature type="domain" description="G-protein coupled receptors family 1 profile" evidence="9">
    <location>
        <begin position="30"/>
        <end position="108"/>
    </location>
</feature>
<dbReference type="Gene3D" id="1.20.1070.10">
    <property type="entry name" value="Rhodopsin 7-helix transmembrane proteins"/>
    <property type="match status" value="1"/>
</dbReference>
<evidence type="ECO:0000256" key="6">
    <source>
        <dbReference type="ARBA" id="ARBA00023170"/>
    </source>
</evidence>
<evidence type="ECO:0000256" key="1">
    <source>
        <dbReference type="ARBA" id="ARBA00004651"/>
    </source>
</evidence>
<dbReference type="InterPro" id="IPR000276">
    <property type="entry name" value="GPCR_Rhodpsn"/>
</dbReference>
<protein>
    <submittedName>
        <fullName evidence="11">G-protein coupled receptors family 1 profile domain-containing protein</fullName>
    </submittedName>
</protein>
<proteinExistence type="predicted"/>
<comment type="subcellular location">
    <subcellularLocation>
        <location evidence="1">Cell membrane</location>
        <topology evidence="1">Multi-pass membrane protein</topology>
    </subcellularLocation>
</comment>
<evidence type="ECO:0000256" key="7">
    <source>
        <dbReference type="SAM" id="MobiDB-lite"/>
    </source>
</evidence>
<dbReference type="GO" id="GO:0032870">
    <property type="term" value="P:cellular response to hormone stimulus"/>
    <property type="evidence" value="ECO:0007669"/>
    <property type="project" value="TreeGrafter"/>
</dbReference>
<dbReference type="PANTHER" id="PTHR24241:SF170">
    <property type="entry name" value="G-PROTEIN COUPLED RECEPTORS FAMILY 1 PROFILE DOMAIN-CONTAINING PROTEIN"/>
    <property type="match status" value="1"/>
</dbReference>
<dbReference type="InterPro" id="IPR017452">
    <property type="entry name" value="GPCR_Rhodpsn_7TM"/>
</dbReference>
<evidence type="ECO:0000256" key="5">
    <source>
        <dbReference type="ARBA" id="ARBA00023136"/>
    </source>
</evidence>
<feature type="compositionally biased region" description="Polar residues" evidence="7">
    <location>
        <begin position="361"/>
        <end position="379"/>
    </location>
</feature>
<feature type="transmembrane region" description="Helical" evidence="8">
    <location>
        <begin position="121"/>
        <end position="141"/>
    </location>
</feature>
<keyword evidence="3 8" id="KW-0812">Transmembrane</keyword>
<feature type="transmembrane region" description="Helical" evidence="8">
    <location>
        <begin position="161"/>
        <end position="189"/>
    </location>
</feature>
<keyword evidence="6" id="KW-0675">Receptor</keyword>
<dbReference type="Pfam" id="PF00001">
    <property type="entry name" value="7tm_1"/>
    <property type="match status" value="1"/>
</dbReference>
<accession>A0A914LH87</accession>
<name>A0A914LH87_MELIC</name>
<evidence type="ECO:0000256" key="8">
    <source>
        <dbReference type="SAM" id="Phobius"/>
    </source>
</evidence>
<organism evidence="10 11">
    <name type="scientific">Meloidogyne incognita</name>
    <name type="common">Southern root-knot nematode worm</name>
    <name type="synonym">Oxyuris incognita</name>
    <dbReference type="NCBI Taxonomy" id="6306"/>
    <lineage>
        <taxon>Eukaryota</taxon>
        <taxon>Metazoa</taxon>
        <taxon>Ecdysozoa</taxon>
        <taxon>Nematoda</taxon>
        <taxon>Chromadorea</taxon>
        <taxon>Rhabditida</taxon>
        <taxon>Tylenchina</taxon>
        <taxon>Tylenchomorpha</taxon>
        <taxon>Tylenchoidea</taxon>
        <taxon>Meloidogynidae</taxon>
        <taxon>Meloidogyninae</taxon>
        <taxon>Meloidogyne</taxon>
        <taxon>Meloidogyne incognita group</taxon>
    </lineage>
</organism>
<evidence type="ECO:0000313" key="11">
    <source>
        <dbReference type="WBParaSite" id="Minc3s00501g13381"/>
    </source>
</evidence>
<reference evidence="11" key="1">
    <citation type="submission" date="2022-11" db="UniProtKB">
        <authorList>
            <consortium name="WormBaseParasite"/>
        </authorList>
    </citation>
    <scope>IDENTIFICATION</scope>
</reference>
<feature type="transmembrane region" description="Helical" evidence="8">
    <location>
        <begin position="210"/>
        <end position="233"/>
    </location>
</feature>
<evidence type="ECO:0000259" key="9">
    <source>
        <dbReference type="PROSITE" id="PS50262"/>
    </source>
</evidence>
<dbReference type="CDD" id="cd00637">
    <property type="entry name" value="7tm_classA_rhodopsin-like"/>
    <property type="match status" value="1"/>
</dbReference>
<evidence type="ECO:0000256" key="2">
    <source>
        <dbReference type="ARBA" id="ARBA00022475"/>
    </source>
</evidence>
<sequence>MVGSFGSFELTFGDSTSEHPLSLANILKGAIILAVFILLLCTALSNIIILWCRFNDVISHYLISLSIADLLCSLLIVPFSLYSSVRPNWAFAGDNSLICKCTVYLHLVYEAVHTLTRCKCWILFSWITALLLACPILITKMEANYSSHLELCLLNWSSSTLAYSLTLGILVCLPSLCTVAFTGCAIFTAMQKPDELEDIQRSILETDQNFVITLFILISFVLSWLPLIIFQFLPSQLLDNNDAGVMKFAFTWLAIGGGSSKLLIYSFTSKQFRHSLCCCKGFFFVSREQLPPPSLMPTKTVEERLLDRDANSVSNNLTTTQQQQQKHPHPNINSPIINAYSFLASFDYGSFGLGPNGGFLTEQQQQKQNTSYFNRQRNY</sequence>
<feature type="transmembrane region" description="Helical" evidence="8">
    <location>
        <begin position="245"/>
        <end position="264"/>
    </location>
</feature>
<dbReference type="GO" id="GO:0005886">
    <property type="term" value="C:plasma membrane"/>
    <property type="evidence" value="ECO:0007669"/>
    <property type="project" value="UniProtKB-SubCell"/>
</dbReference>
<feature type="region of interest" description="Disordered" evidence="7">
    <location>
        <begin position="359"/>
        <end position="379"/>
    </location>
</feature>
<keyword evidence="4 8" id="KW-1133">Transmembrane helix</keyword>
<dbReference type="SUPFAM" id="SSF81321">
    <property type="entry name" value="Family A G protein-coupled receptor-like"/>
    <property type="match status" value="1"/>
</dbReference>
<keyword evidence="10" id="KW-1185">Reference proteome</keyword>
<dbReference type="PRINTS" id="PR00237">
    <property type="entry name" value="GPCRRHODOPSN"/>
</dbReference>
<dbReference type="PANTHER" id="PTHR24241">
    <property type="entry name" value="NEUROPEPTIDE RECEPTOR-RELATED G-PROTEIN COUPLED RECEPTOR"/>
    <property type="match status" value="1"/>
</dbReference>
<keyword evidence="2" id="KW-1003">Cell membrane</keyword>
<feature type="transmembrane region" description="Helical" evidence="8">
    <location>
        <begin position="89"/>
        <end position="109"/>
    </location>
</feature>
<dbReference type="AlphaFoldDB" id="A0A914LH87"/>
<feature type="transmembrane region" description="Helical" evidence="8">
    <location>
        <begin position="61"/>
        <end position="83"/>
    </location>
</feature>
<feature type="domain" description="G-protein coupled receptors family 1 profile" evidence="9">
    <location>
        <begin position="122"/>
        <end position="265"/>
    </location>
</feature>
<keyword evidence="5 8" id="KW-0472">Membrane</keyword>
<dbReference type="Proteomes" id="UP000887563">
    <property type="component" value="Unplaced"/>
</dbReference>
<evidence type="ECO:0000256" key="4">
    <source>
        <dbReference type="ARBA" id="ARBA00022989"/>
    </source>
</evidence>
<dbReference type="GO" id="GO:0042277">
    <property type="term" value="F:peptide binding"/>
    <property type="evidence" value="ECO:0007669"/>
    <property type="project" value="TreeGrafter"/>
</dbReference>
<dbReference type="PROSITE" id="PS50262">
    <property type="entry name" value="G_PROTEIN_RECEP_F1_2"/>
    <property type="match status" value="2"/>
</dbReference>
<dbReference type="WBParaSite" id="Minc3s00501g13381">
    <property type="protein sequence ID" value="Minc3s00501g13381"/>
    <property type="gene ID" value="Minc3s00501g13381"/>
</dbReference>
<evidence type="ECO:0000313" key="10">
    <source>
        <dbReference type="Proteomes" id="UP000887563"/>
    </source>
</evidence>
<dbReference type="GO" id="GO:0004930">
    <property type="term" value="F:G protein-coupled receptor activity"/>
    <property type="evidence" value="ECO:0007669"/>
    <property type="project" value="InterPro"/>
</dbReference>
<evidence type="ECO:0000256" key="3">
    <source>
        <dbReference type="ARBA" id="ARBA00022692"/>
    </source>
</evidence>